<dbReference type="PANTHER" id="PTHR21399">
    <property type="entry name" value="CHLORIDE CONDUCTANCE REGULATORY PROTEIN ICLN"/>
    <property type="match status" value="1"/>
</dbReference>
<dbReference type="PANTHER" id="PTHR21399:SF0">
    <property type="entry name" value="METHYLOSOME SUBUNIT PICLN"/>
    <property type="match status" value="1"/>
</dbReference>
<dbReference type="Gene3D" id="2.30.29.30">
    <property type="entry name" value="Pleckstrin-homology domain (PH domain)/Phosphotyrosine-binding domain (PTB)"/>
    <property type="match status" value="1"/>
</dbReference>
<evidence type="ECO:0000256" key="4">
    <source>
        <dbReference type="ARBA" id="ARBA00023242"/>
    </source>
</evidence>
<keyword evidence="4" id="KW-0539">Nucleus</keyword>
<dbReference type="GO" id="GO:0005829">
    <property type="term" value="C:cytosol"/>
    <property type="evidence" value="ECO:0007669"/>
    <property type="project" value="TreeGrafter"/>
</dbReference>
<evidence type="ECO:0000256" key="1">
    <source>
        <dbReference type="ARBA" id="ARBA00004123"/>
    </source>
</evidence>
<dbReference type="Proteomes" id="UP001107558">
    <property type="component" value="Chromosome 2"/>
</dbReference>
<evidence type="ECO:0000256" key="2">
    <source>
        <dbReference type="ARBA" id="ARBA00004496"/>
    </source>
</evidence>
<sequence length="179" mass="20933">MEIEELDGNSILYNSNEVKLKINNGEFMQLEELTITKEAISWKVNSSILFIPWDKIVVQAIQAEPQRSIYFMIDESWEQEQQNSVLPIQNHNNGNGSHTNKDEEDEDEVEDEEQNITEFWLIPNDADEIDNIYYIMTRSGNSNPDPENESDENEEFFEGEDIEQMNINDDDDERYADAE</sequence>
<feature type="compositionally biased region" description="Acidic residues" evidence="5">
    <location>
        <begin position="146"/>
        <end position="179"/>
    </location>
</feature>
<feature type="region of interest" description="Disordered" evidence="5">
    <location>
        <begin position="87"/>
        <end position="114"/>
    </location>
</feature>
<organism evidence="6 7">
    <name type="scientific">Polypedilum vanderplanki</name>
    <name type="common">Sleeping chironomid midge</name>
    <dbReference type="NCBI Taxonomy" id="319348"/>
    <lineage>
        <taxon>Eukaryota</taxon>
        <taxon>Metazoa</taxon>
        <taxon>Ecdysozoa</taxon>
        <taxon>Arthropoda</taxon>
        <taxon>Hexapoda</taxon>
        <taxon>Insecta</taxon>
        <taxon>Pterygota</taxon>
        <taxon>Neoptera</taxon>
        <taxon>Endopterygota</taxon>
        <taxon>Diptera</taxon>
        <taxon>Nematocera</taxon>
        <taxon>Chironomoidea</taxon>
        <taxon>Chironomidae</taxon>
        <taxon>Chironominae</taxon>
        <taxon>Polypedilum</taxon>
        <taxon>Polypedilum</taxon>
    </lineage>
</organism>
<dbReference type="GO" id="GO:0000387">
    <property type="term" value="P:spliceosomal snRNP assembly"/>
    <property type="evidence" value="ECO:0007669"/>
    <property type="project" value="TreeGrafter"/>
</dbReference>
<feature type="compositionally biased region" description="Polar residues" evidence="5">
    <location>
        <begin position="87"/>
        <end position="98"/>
    </location>
</feature>
<dbReference type="GO" id="GO:0005681">
    <property type="term" value="C:spliceosomal complex"/>
    <property type="evidence" value="ECO:0007669"/>
    <property type="project" value="TreeGrafter"/>
</dbReference>
<dbReference type="EMBL" id="JADBJN010000002">
    <property type="protein sequence ID" value="KAG5675051.1"/>
    <property type="molecule type" value="Genomic_DNA"/>
</dbReference>
<evidence type="ECO:0000256" key="5">
    <source>
        <dbReference type="SAM" id="MobiDB-lite"/>
    </source>
</evidence>
<comment type="caution">
    <text evidence="6">The sequence shown here is derived from an EMBL/GenBank/DDBJ whole genome shotgun (WGS) entry which is preliminary data.</text>
</comment>
<dbReference type="OrthoDB" id="19714at2759"/>
<dbReference type="GO" id="GO:0034715">
    <property type="term" value="C:pICln-Sm protein complex"/>
    <property type="evidence" value="ECO:0007669"/>
    <property type="project" value="TreeGrafter"/>
</dbReference>
<reference evidence="6" key="1">
    <citation type="submission" date="2021-03" db="EMBL/GenBank/DDBJ databases">
        <title>Chromosome level genome of the anhydrobiotic midge Polypedilum vanderplanki.</title>
        <authorList>
            <person name="Yoshida Y."/>
            <person name="Kikawada T."/>
            <person name="Gusev O."/>
        </authorList>
    </citation>
    <scope>NUCLEOTIDE SEQUENCE</scope>
    <source>
        <strain evidence="6">NIAS01</strain>
        <tissue evidence="6">Whole body or cell culture</tissue>
    </source>
</reference>
<gene>
    <name evidence="6" type="ORF">PVAND_004989</name>
</gene>
<dbReference type="Pfam" id="PF03517">
    <property type="entry name" value="Voldacs"/>
    <property type="match status" value="1"/>
</dbReference>
<proteinExistence type="predicted"/>
<protein>
    <submittedName>
        <fullName evidence="6">Uncharacterized protein</fullName>
    </submittedName>
</protein>
<name>A0A9J6BZQ8_POLVA</name>
<evidence type="ECO:0000313" key="6">
    <source>
        <dbReference type="EMBL" id="KAG5675051.1"/>
    </source>
</evidence>
<dbReference type="GO" id="GO:0045292">
    <property type="term" value="P:mRNA cis splicing, via spliceosome"/>
    <property type="evidence" value="ECO:0007669"/>
    <property type="project" value="TreeGrafter"/>
</dbReference>
<keyword evidence="7" id="KW-1185">Reference proteome</keyword>
<keyword evidence="3" id="KW-0963">Cytoplasm</keyword>
<dbReference type="InterPro" id="IPR039924">
    <property type="entry name" value="ICln/Lot5/Saf5"/>
</dbReference>
<dbReference type="AlphaFoldDB" id="A0A9J6BZQ8"/>
<feature type="compositionally biased region" description="Acidic residues" evidence="5">
    <location>
        <begin position="102"/>
        <end position="114"/>
    </location>
</feature>
<comment type="subcellular location">
    <subcellularLocation>
        <location evidence="2">Cytoplasm</location>
    </subcellularLocation>
    <subcellularLocation>
        <location evidence="1">Nucleus</location>
    </subcellularLocation>
</comment>
<evidence type="ECO:0000256" key="3">
    <source>
        <dbReference type="ARBA" id="ARBA00022490"/>
    </source>
</evidence>
<feature type="region of interest" description="Disordered" evidence="5">
    <location>
        <begin position="137"/>
        <end position="179"/>
    </location>
</feature>
<dbReference type="InterPro" id="IPR011993">
    <property type="entry name" value="PH-like_dom_sf"/>
</dbReference>
<accession>A0A9J6BZQ8</accession>
<evidence type="ECO:0000313" key="7">
    <source>
        <dbReference type="Proteomes" id="UP001107558"/>
    </source>
</evidence>